<dbReference type="InterPro" id="IPR047589">
    <property type="entry name" value="DUF11_rpt"/>
</dbReference>
<dbReference type="PANTHER" id="PTHR34819:SF3">
    <property type="entry name" value="CELL SURFACE PROTEIN"/>
    <property type="match status" value="1"/>
</dbReference>
<feature type="domain" description="DUF11" evidence="2">
    <location>
        <begin position="100"/>
        <end position="206"/>
    </location>
</feature>
<feature type="compositionally biased region" description="Polar residues" evidence="1">
    <location>
        <begin position="199"/>
        <end position="208"/>
    </location>
</feature>
<dbReference type="AlphaFoldDB" id="A0A0P9H261"/>
<dbReference type="NCBIfam" id="TIGR01451">
    <property type="entry name" value="B_ant_repeat"/>
    <property type="match status" value="1"/>
</dbReference>
<evidence type="ECO:0000313" key="3">
    <source>
        <dbReference type="EMBL" id="KPV48104.1"/>
    </source>
</evidence>
<accession>A0A0P9H261</accession>
<feature type="non-terminal residue" evidence="3">
    <location>
        <position position="1"/>
    </location>
</feature>
<evidence type="ECO:0000256" key="1">
    <source>
        <dbReference type="SAM" id="MobiDB-lite"/>
    </source>
</evidence>
<comment type="caution">
    <text evidence="3">The sequence shown here is derived from an EMBL/GenBank/DDBJ whole genome shotgun (WGS) entry which is preliminary data.</text>
</comment>
<dbReference type="EMBL" id="LJCR01002943">
    <property type="protein sequence ID" value="KPV48104.1"/>
    <property type="molecule type" value="Genomic_DNA"/>
</dbReference>
<reference evidence="3 4" key="1">
    <citation type="submission" date="2015-09" db="EMBL/GenBank/DDBJ databases">
        <title>Draft genome sequence of Kouleothrix aurantiaca JCM 19913.</title>
        <authorList>
            <person name="Hemp J."/>
        </authorList>
    </citation>
    <scope>NUCLEOTIDE SEQUENCE [LARGE SCALE GENOMIC DNA]</scope>
    <source>
        <strain evidence="3 4">COM-B</strain>
    </source>
</reference>
<dbReference type="PANTHER" id="PTHR34819">
    <property type="entry name" value="LARGE CYSTEINE-RICH PERIPLASMIC PROTEIN OMCB"/>
    <property type="match status" value="1"/>
</dbReference>
<organism evidence="3 4">
    <name type="scientific">Kouleothrix aurantiaca</name>
    <dbReference type="NCBI Taxonomy" id="186479"/>
    <lineage>
        <taxon>Bacteria</taxon>
        <taxon>Bacillati</taxon>
        <taxon>Chloroflexota</taxon>
        <taxon>Chloroflexia</taxon>
        <taxon>Chloroflexales</taxon>
        <taxon>Roseiflexineae</taxon>
        <taxon>Roseiflexaceae</taxon>
        <taxon>Kouleothrix</taxon>
    </lineage>
</organism>
<keyword evidence="4" id="KW-1185">Reference proteome</keyword>
<evidence type="ECO:0000259" key="2">
    <source>
        <dbReference type="Pfam" id="PF01345"/>
    </source>
</evidence>
<protein>
    <recommendedName>
        <fullName evidence="2">DUF11 domain-containing protein</fullName>
    </recommendedName>
</protein>
<feature type="region of interest" description="Disordered" evidence="1">
    <location>
        <begin position="199"/>
        <end position="225"/>
    </location>
</feature>
<proteinExistence type="predicted"/>
<feature type="non-terminal residue" evidence="3">
    <location>
        <position position="258"/>
    </location>
</feature>
<dbReference type="InterPro" id="IPR001434">
    <property type="entry name" value="OmcB-like_DUF11"/>
</dbReference>
<dbReference type="Gene3D" id="2.60.40.740">
    <property type="match status" value="1"/>
</dbReference>
<name>A0A0P9H261_9CHLR</name>
<gene>
    <name evidence="3" type="ORF">SE17_39855</name>
</gene>
<dbReference type="Pfam" id="PF01345">
    <property type="entry name" value="DUF11"/>
    <property type="match status" value="1"/>
</dbReference>
<sequence length="258" mass="25692">LNGVAVPDLPGGIMPFTQPRLINSPGAPAGQIDPGAAAVVQFRATVNPNVSAAIVNIATADEDGNGPIPPKEARAFNPVVNLRATKTDTLVADSAPPGGSPGDTIEYRINVQNTGTGAASGVAFTDAVPANTSYVPGSTTLNGTAVPDLPGGVMPFTQSRPINSPGALAGQIAPNATAAIAFRVVVANPLPRGVREIANQGTVTSNEQPAIFTDDPSTPTAADPTITPVTAAPVLAADKSPALLNDADGNSVVSPGDT</sequence>
<dbReference type="Proteomes" id="UP000050509">
    <property type="component" value="Unassembled WGS sequence"/>
</dbReference>
<dbReference type="InterPro" id="IPR051172">
    <property type="entry name" value="Chlamydia_OmcB"/>
</dbReference>
<evidence type="ECO:0000313" key="4">
    <source>
        <dbReference type="Proteomes" id="UP000050509"/>
    </source>
</evidence>